<dbReference type="InterPro" id="IPR039425">
    <property type="entry name" value="RNA_pol_sigma-70-like"/>
</dbReference>
<evidence type="ECO:0000256" key="1">
    <source>
        <dbReference type="ARBA" id="ARBA00010641"/>
    </source>
</evidence>
<dbReference type="GO" id="GO:0006352">
    <property type="term" value="P:DNA-templated transcription initiation"/>
    <property type="evidence" value="ECO:0007669"/>
    <property type="project" value="InterPro"/>
</dbReference>
<evidence type="ECO:0000256" key="2">
    <source>
        <dbReference type="ARBA" id="ARBA00023015"/>
    </source>
</evidence>
<dbReference type="Gene3D" id="1.10.1740.10">
    <property type="match status" value="1"/>
</dbReference>
<reference evidence="6 7" key="1">
    <citation type="submission" date="2019-02" db="EMBL/GenBank/DDBJ databases">
        <title>Deep-cultivation of Planctomycetes and their phenomic and genomic characterization uncovers novel biology.</title>
        <authorList>
            <person name="Wiegand S."/>
            <person name="Jogler M."/>
            <person name="Boedeker C."/>
            <person name="Pinto D."/>
            <person name="Vollmers J."/>
            <person name="Rivas-Marin E."/>
            <person name="Kohn T."/>
            <person name="Peeters S.H."/>
            <person name="Heuer A."/>
            <person name="Rast P."/>
            <person name="Oberbeckmann S."/>
            <person name="Bunk B."/>
            <person name="Jeske O."/>
            <person name="Meyerdierks A."/>
            <person name="Storesund J.E."/>
            <person name="Kallscheuer N."/>
            <person name="Luecker S."/>
            <person name="Lage O.M."/>
            <person name="Pohl T."/>
            <person name="Merkel B.J."/>
            <person name="Hornburger P."/>
            <person name="Mueller R.-W."/>
            <person name="Bruemmer F."/>
            <person name="Labrenz M."/>
            <person name="Spormann A.M."/>
            <person name="Op den Camp H."/>
            <person name="Overmann J."/>
            <person name="Amann R."/>
            <person name="Jetten M.S.M."/>
            <person name="Mascher T."/>
            <person name="Medema M.H."/>
            <person name="Devos D.P."/>
            <person name="Kaster A.-K."/>
            <person name="Ovreas L."/>
            <person name="Rohde M."/>
            <person name="Galperin M.Y."/>
            <person name="Jogler C."/>
        </authorList>
    </citation>
    <scope>NUCLEOTIDE SEQUENCE [LARGE SCALE GENOMIC DNA]</scope>
    <source>
        <strain evidence="6 7">SV_7m_r</strain>
    </source>
</reference>
<keyword evidence="4" id="KW-0804">Transcription</keyword>
<dbReference type="SUPFAM" id="SSF88659">
    <property type="entry name" value="Sigma3 and sigma4 domains of RNA polymerase sigma factors"/>
    <property type="match status" value="1"/>
</dbReference>
<dbReference type="Proteomes" id="UP000315003">
    <property type="component" value="Chromosome"/>
</dbReference>
<evidence type="ECO:0000256" key="4">
    <source>
        <dbReference type="ARBA" id="ARBA00023163"/>
    </source>
</evidence>
<organism evidence="6 7">
    <name type="scientific">Stieleria bergensis</name>
    <dbReference type="NCBI Taxonomy" id="2528025"/>
    <lineage>
        <taxon>Bacteria</taxon>
        <taxon>Pseudomonadati</taxon>
        <taxon>Planctomycetota</taxon>
        <taxon>Planctomycetia</taxon>
        <taxon>Pirellulales</taxon>
        <taxon>Pirellulaceae</taxon>
        <taxon>Stieleria</taxon>
    </lineage>
</organism>
<name>A0A517T2G7_9BACT</name>
<feature type="domain" description="RNA polymerase sigma-70 region 2" evidence="5">
    <location>
        <begin position="27"/>
        <end position="93"/>
    </location>
</feature>
<keyword evidence="2" id="KW-0805">Transcription regulation</keyword>
<evidence type="ECO:0000256" key="3">
    <source>
        <dbReference type="ARBA" id="ARBA00023082"/>
    </source>
</evidence>
<dbReference type="InterPro" id="IPR007627">
    <property type="entry name" value="RNA_pol_sigma70_r2"/>
</dbReference>
<comment type="similarity">
    <text evidence="1">Belongs to the sigma-70 factor family. ECF subfamily.</text>
</comment>
<dbReference type="Gene3D" id="1.10.10.10">
    <property type="entry name" value="Winged helix-like DNA-binding domain superfamily/Winged helix DNA-binding domain"/>
    <property type="match status" value="1"/>
</dbReference>
<dbReference type="SUPFAM" id="SSF88946">
    <property type="entry name" value="Sigma2 domain of RNA polymerase sigma factors"/>
    <property type="match status" value="1"/>
</dbReference>
<evidence type="ECO:0000313" key="7">
    <source>
        <dbReference type="Proteomes" id="UP000315003"/>
    </source>
</evidence>
<dbReference type="Pfam" id="PF04542">
    <property type="entry name" value="Sigma70_r2"/>
    <property type="match status" value="1"/>
</dbReference>
<evidence type="ECO:0000259" key="5">
    <source>
        <dbReference type="Pfam" id="PF04542"/>
    </source>
</evidence>
<gene>
    <name evidence="6" type="primary">sigM_2</name>
    <name evidence="6" type="ORF">SV7mr_50940</name>
</gene>
<dbReference type="InterPro" id="IPR014331">
    <property type="entry name" value="RNA_pol_sigma70_ECF_RHOBA"/>
</dbReference>
<protein>
    <submittedName>
        <fullName evidence="6">RNA polymerase sigma factor SigM</fullName>
    </submittedName>
</protein>
<keyword evidence="7" id="KW-1185">Reference proteome</keyword>
<evidence type="ECO:0000313" key="6">
    <source>
        <dbReference type="EMBL" id="QDT62546.1"/>
    </source>
</evidence>
<keyword evidence="3" id="KW-0731">Sigma factor</keyword>
<dbReference type="PANTHER" id="PTHR43133:SF51">
    <property type="entry name" value="RNA POLYMERASE SIGMA FACTOR"/>
    <property type="match status" value="1"/>
</dbReference>
<dbReference type="InterPro" id="IPR013324">
    <property type="entry name" value="RNA_pol_sigma_r3/r4-like"/>
</dbReference>
<dbReference type="InterPro" id="IPR036388">
    <property type="entry name" value="WH-like_DNA-bd_sf"/>
</dbReference>
<dbReference type="NCBIfam" id="TIGR02937">
    <property type="entry name" value="sigma70-ECF"/>
    <property type="match status" value="1"/>
</dbReference>
<dbReference type="InterPro" id="IPR014284">
    <property type="entry name" value="RNA_pol_sigma-70_dom"/>
</dbReference>
<dbReference type="GO" id="GO:0016987">
    <property type="term" value="F:sigma factor activity"/>
    <property type="evidence" value="ECO:0007669"/>
    <property type="project" value="UniProtKB-KW"/>
</dbReference>
<dbReference type="PANTHER" id="PTHR43133">
    <property type="entry name" value="RNA POLYMERASE ECF-TYPE SIGMA FACTO"/>
    <property type="match status" value="1"/>
</dbReference>
<proteinExistence type="inferred from homology"/>
<sequence>MPDSGIYCRWGPKCVLSMTSDQYFLAVTAIQNRLHAFILSLLADSAAAQDVLQETNLVLIRKADDFRSDAKFESWAYSTARFQVLAYLRDRKRDRLVVHEAIAEKLAPVAEVMAEDTERRIQLLGGCVERLSDDHKALLHSRYGKEVAIATLAADHGKTTSAIKQLLYRMRNLLAACVEERLQKGATE</sequence>
<dbReference type="EMBL" id="CP036272">
    <property type="protein sequence ID" value="QDT62546.1"/>
    <property type="molecule type" value="Genomic_DNA"/>
</dbReference>
<dbReference type="NCBIfam" id="TIGR02989">
    <property type="entry name" value="Sig-70_gvs1"/>
    <property type="match status" value="1"/>
</dbReference>
<accession>A0A517T2G7</accession>
<dbReference type="InterPro" id="IPR013325">
    <property type="entry name" value="RNA_pol_sigma_r2"/>
</dbReference>
<dbReference type="AlphaFoldDB" id="A0A517T2G7"/>